<dbReference type="InterPro" id="IPR036034">
    <property type="entry name" value="PDZ_sf"/>
</dbReference>
<evidence type="ECO:0000256" key="5">
    <source>
        <dbReference type="SAM" id="SignalP"/>
    </source>
</evidence>
<dbReference type="SMART" id="SM00228">
    <property type="entry name" value="PDZ"/>
    <property type="match status" value="1"/>
</dbReference>
<dbReference type="PANTHER" id="PTHR43343:SF3">
    <property type="entry name" value="PROTEASE DO-LIKE 8, CHLOROPLASTIC"/>
    <property type="match status" value="1"/>
</dbReference>
<evidence type="ECO:0000256" key="2">
    <source>
        <dbReference type="ARBA" id="ARBA00022670"/>
    </source>
</evidence>
<accession>A0A0W0VEL9</accession>
<keyword evidence="5" id="KW-0732">Signal</keyword>
<keyword evidence="4" id="KW-0720">Serine protease</keyword>
<evidence type="ECO:0000256" key="1">
    <source>
        <dbReference type="ARBA" id="ARBA00010541"/>
    </source>
</evidence>
<dbReference type="InterPro" id="IPR051201">
    <property type="entry name" value="Chloro_Bact_Ser_Proteases"/>
</dbReference>
<keyword evidence="3" id="KW-0378">Hydrolase</keyword>
<dbReference type="PANTHER" id="PTHR43343">
    <property type="entry name" value="PEPTIDASE S12"/>
    <property type="match status" value="1"/>
</dbReference>
<protein>
    <submittedName>
        <fullName evidence="7">DegP protease</fullName>
    </submittedName>
</protein>
<evidence type="ECO:0000313" key="8">
    <source>
        <dbReference type="Proteomes" id="UP000054869"/>
    </source>
</evidence>
<comment type="similarity">
    <text evidence="1">Belongs to the peptidase S1C family.</text>
</comment>
<keyword evidence="8" id="KW-1185">Reference proteome</keyword>
<dbReference type="RefSeq" id="WP_028374385.1">
    <property type="nucleotide sequence ID" value="NZ_CAAAJD010000039.1"/>
</dbReference>
<dbReference type="Pfam" id="PF13365">
    <property type="entry name" value="Trypsin_2"/>
    <property type="match status" value="1"/>
</dbReference>
<name>A0A0W0VEL9_9GAMM</name>
<organism evidence="7 8">
    <name type="scientific">Legionella lansingensis</name>
    <dbReference type="NCBI Taxonomy" id="45067"/>
    <lineage>
        <taxon>Bacteria</taxon>
        <taxon>Pseudomonadati</taxon>
        <taxon>Pseudomonadota</taxon>
        <taxon>Gammaproteobacteria</taxon>
        <taxon>Legionellales</taxon>
        <taxon>Legionellaceae</taxon>
        <taxon>Legionella</taxon>
    </lineage>
</organism>
<evidence type="ECO:0000259" key="6">
    <source>
        <dbReference type="PROSITE" id="PS50106"/>
    </source>
</evidence>
<evidence type="ECO:0000256" key="4">
    <source>
        <dbReference type="ARBA" id="ARBA00022825"/>
    </source>
</evidence>
<feature type="domain" description="PDZ" evidence="6">
    <location>
        <begin position="239"/>
        <end position="340"/>
    </location>
</feature>
<dbReference type="PROSITE" id="PS50106">
    <property type="entry name" value="PDZ"/>
    <property type="match status" value="1"/>
</dbReference>
<dbReference type="OrthoDB" id="9758917at2"/>
<dbReference type="Pfam" id="PF13180">
    <property type="entry name" value="PDZ_2"/>
    <property type="match status" value="1"/>
</dbReference>
<comment type="caution">
    <text evidence="7">The sequence shown here is derived from an EMBL/GenBank/DDBJ whole genome shotgun (WGS) entry which is preliminary data.</text>
</comment>
<reference evidence="7 8" key="1">
    <citation type="submission" date="2015-11" db="EMBL/GenBank/DDBJ databases">
        <title>Genomic analysis of 38 Legionella species identifies large and diverse effector repertoires.</title>
        <authorList>
            <person name="Burstein D."/>
            <person name="Amaro F."/>
            <person name="Zusman T."/>
            <person name="Lifshitz Z."/>
            <person name="Cohen O."/>
            <person name="Gilbert J.A."/>
            <person name="Pupko T."/>
            <person name="Shuman H.A."/>
            <person name="Segal G."/>
        </authorList>
    </citation>
    <scope>NUCLEOTIDE SEQUENCE [LARGE SCALE GENOMIC DNA]</scope>
    <source>
        <strain evidence="7 8">ATCC 49751</strain>
    </source>
</reference>
<dbReference type="Gene3D" id="2.40.10.10">
    <property type="entry name" value="Trypsin-like serine proteases"/>
    <property type="match status" value="2"/>
</dbReference>
<dbReference type="FunFam" id="2.40.10.10:FF:000001">
    <property type="entry name" value="Periplasmic serine protease DegS"/>
    <property type="match status" value="1"/>
</dbReference>
<dbReference type="SUPFAM" id="SSF50494">
    <property type="entry name" value="Trypsin-like serine proteases"/>
    <property type="match status" value="1"/>
</dbReference>
<dbReference type="InterPro" id="IPR009003">
    <property type="entry name" value="Peptidase_S1_PA"/>
</dbReference>
<dbReference type="InterPro" id="IPR001478">
    <property type="entry name" value="PDZ"/>
</dbReference>
<dbReference type="PRINTS" id="PR00834">
    <property type="entry name" value="PROTEASES2C"/>
</dbReference>
<feature type="chain" id="PRO_5006914721" evidence="5">
    <location>
        <begin position="23"/>
        <end position="355"/>
    </location>
</feature>
<dbReference type="InterPro" id="IPR043504">
    <property type="entry name" value="Peptidase_S1_PA_chymotrypsin"/>
</dbReference>
<dbReference type="Proteomes" id="UP000054869">
    <property type="component" value="Unassembled WGS sequence"/>
</dbReference>
<dbReference type="PATRIC" id="fig|45067.4.peg.2611"/>
<keyword evidence="2 7" id="KW-0645">Protease</keyword>
<proteinExistence type="inferred from homology"/>
<feature type="signal peptide" evidence="5">
    <location>
        <begin position="1"/>
        <end position="22"/>
    </location>
</feature>
<evidence type="ECO:0000313" key="7">
    <source>
        <dbReference type="EMBL" id="KTD18567.1"/>
    </source>
</evidence>
<dbReference type="eggNOG" id="COG0265">
    <property type="taxonomic scope" value="Bacteria"/>
</dbReference>
<dbReference type="AlphaFoldDB" id="A0A0W0VEL9"/>
<dbReference type="EMBL" id="LNYI01000060">
    <property type="protein sequence ID" value="KTD18567.1"/>
    <property type="molecule type" value="Genomic_DNA"/>
</dbReference>
<dbReference type="STRING" id="45067.Llan_2485"/>
<evidence type="ECO:0000256" key="3">
    <source>
        <dbReference type="ARBA" id="ARBA00022801"/>
    </source>
</evidence>
<dbReference type="SUPFAM" id="SSF50156">
    <property type="entry name" value="PDZ domain-like"/>
    <property type="match status" value="1"/>
</dbReference>
<dbReference type="Gene3D" id="2.30.42.10">
    <property type="match status" value="1"/>
</dbReference>
<sequence length="355" mass="37941">MSRWFVLLLLCIANLLALPSYATSLDELLPNERNTVEIFQKFSPKVVYVHRLATVLNHSYERMQVPAGAGSGIIWDAQGHIVTNFHVINGADHLSVTIGKLTVPAKVVGAEPRKDIAVLAITAPKALELLKSYTPFELAHTNELLVGQKTIAIGNPFGLDHSLTVGVISALGRQVPGAGGVTIRDMIQTDTSINPGNSGGPLLDSKGRLIGLNTAIYSNSGSSAGVGFAVPADDIARIVPQLIKNGRVVLSGIGIQVVEPHIAKRLGVTKGLLVADVLPHTPAAQVKLRGTTRDSWGHIHLGDVIVAINGHPVKNYDAFYNILVDIKVGETINLAVLRHGKMLNYKMKTIDIAAY</sequence>
<dbReference type="GO" id="GO:0004252">
    <property type="term" value="F:serine-type endopeptidase activity"/>
    <property type="evidence" value="ECO:0007669"/>
    <property type="project" value="InterPro"/>
</dbReference>
<dbReference type="InterPro" id="IPR001940">
    <property type="entry name" value="Peptidase_S1C"/>
</dbReference>
<dbReference type="GO" id="GO:0006508">
    <property type="term" value="P:proteolysis"/>
    <property type="evidence" value="ECO:0007669"/>
    <property type="project" value="UniProtKB-KW"/>
</dbReference>
<gene>
    <name evidence="7" type="ORF">Llan_2485</name>
</gene>